<reference evidence="2" key="2">
    <citation type="journal article" date="2021" name="PeerJ">
        <title>Extensive microbial diversity within the chicken gut microbiome revealed by metagenomics and culture.</title>
        <authorList>
            <person name="Gilroy R."/>
            <person name="Ravi A."/>
            <person name="Getino M."/>
            <person name="Pursley I."/>
            <person name="Horton D.L."/>
            <person name="Alikhan N.F."/>
            <person name="Baker D."/>
            <person name="Gharbi K."/>
            <person name="Hall N."/>
            <person name="Watson M."/>
            <person name="Adriaenssens E.M."/>
            <person name="Foster-Nyarko E."/>
            <person name="Jarju S."/>
            <person name="Secka A."/>
            <person name="Antonio M."/>
            <person name="Oren A."/>
            <person name="Chaudhuri R.R."/>
            <person name="La Ragione R."/>
            <person name="Hildebrand F."/>
            <person name="Pallen M.J."/>
        </authorList>
    </citation>
    <scope>NUCLEOTIDE SEQUENCE</scope>
    <source>
        <strain evidence="2">ChiSjej6B24-2974</strain>
    </source>
</reference>
<evidence type="ECO:0000313" key="3">
    <source>
        <dbReference type="Proteomes" id="UP000824260"/>
    </source>
</evidence>
<accession>A0A9D0ZNV7</accession>
<reference evidence="2" key="1">
    <citation type="submission" date="2020-10" db="EMBL/GenBank/DDBJ databases">
        <authorList>
            <person name="Gilroy R."/>
        </authorList>
    </citation>
    <scope>NUCLEOTIDE SEQUENCE</scope>
    <source>
        <strain evidence="2">ChiSjej6B24-2974</strain>
    </source>
</reference>
<dbReference type="Pfam" id="PF00483">
    <property type="entry name" value="NTP_transferase"/>
    <property type="match status" value="1"/>
</dbReference>
<dbReference type="PANTHER" id="PTHR42883:SF2">
    <property type="entry name" value="THYMIDYLYLTRANSFERASE"/>
    <property type="match status" value="1"/>
</dbReference>
<dbReference type="Gene3D" id="3.90.550.10">
    <property type="entry name" value="Spore Coat Polysaccharide Biosynthesis Protein SpsA, Chain A"/>
    <property type="match status" value="1"/>
</dbReference>
<gene>
    <name evidence="2" type="ORF">IAA52_12755</name>
</gene>
<evidence type="ECO:0000313" key="2">
    <source>
        <dbReference type="EMBL" id="HIQ83955.1"/>
    </source>
</evidence>
<name>A0A9D0ZNV7_9FIRM</name>
<feature type="domain" description="Nucleotidyl transferase" evidence="1">
    <location>
        <begin position="2"/>
        <end position="242"/>
    </location>
</feature>
<protein>
    <submittedName>
        <fullName evidence="2">Nucleotidyltransferase family protein</fullName>
    </submittedName>
</protein>
<sequence length="248" mass="28316">MKAIILAAGYATRMYPLTKDRPKALLPVGGKVMLDYLMDEIATIDEVDTAYIVTNSRFFGQFSDWAAEAGIRYPRLKLDVLDDGTDSNENRLGAVGDIRFVLDHRHVDDDLLVAASDDFFTFPLRDFVADFRRHDRDTLLGKHIGWVEDLKRFAVATLDKNNRVTALVEKPQEPQTDVAIYALYLYRRDTVPLIRRYLDEGNAPDAPGHFPEWLYSRREVGVYLFEGECIDIGTPEAYKEVCERFAGK</sequence>
<evidence type="ECO:0000259" key="1">
    <source>
        <dbReference type="Pfam" id="PF00483"/>
    </source>
</evidence>
<dbReference type="InterPro" id="IPR029044">
    <property type="entry name" value="Nucleotide-diphossugar_trans"/>
</dbReference>
<dbReference type="AlphaFoldDB" id="A0A9D0ZNV7"/>
<dbReference type="SUPFAM" id="SSF53448">
    <property type="entry name" value="Nucleotide-diphospho-sugar transferases"/>
    <property type="match status" value="1"/>
</dbReference>
<organism evidence="2 3">
    <name type="scientific">Candidatus Pullichristensenella stercorigallinarum</name>
    <dbReference type="NCBI Taxonomy" id="2840909"/>
    <lineage>
        <taxon>Bacteria</taxon>
        <taxon>Bacillati</taxon>
        <taxon>Bacillota</taxon>
        <taxon>Clostridia</taxon>
        <taxon>Candidatus Pullichristensenella</taxon>
    </lineage>
</organism>
<dbReference type="EMBL" id="DVFZ01000119">
    <property type="protein sequence ID" value="HIQ83955.1"/>
    <property type="molecule type" value="Genomic_DNA"/>
</dbReference>
<dbReference type="InterPro" id="IPR005835">
    <property type="entry name" value="NTP_transferase_dom"/>
</dbReference>
<dbReference type="Proteomes" id="UP000824260">
    <property type="component" value="Unassembled WGS sequence"/>
</dbReference>
<proteinExistence type="predicted"/>
<dbReference type="PANTHER" id="PTHR42883">
    <property type="entry name" value="GLUCOSE-1-PHOSPHATE THYMIDYLTRANSFERASE"/>
    <property type="match status" value="1"/>
</dbReference>
<dbReference type="CDD" id="cd04181">
    <property type="entry name" value="NTP_transferase"/>
    <property type="match status" value="1"/>
</dbReference>
<comment type="caution">
    <text evidence="2">The sequence shown here is derived from an EMBL/GenBank/DDBJ whole genome shotgun (WGS) entry which is preliminary data.</text>
</comment>